<comment type="caution">
    <text evidence="3">The sequence shown here is derived from an EMBL/GenBank/DDBJ whole genome shotgun (WGS) entry which is preliminary data.</text>
</comment>
<dbReference type="GO" id="GO:0072670">
    <property type="term" value="P:mitochondrial tRNA threonylcarbamoyladenosine modification"/>
    <property type="evidence" value="ECO:0007669"/>
    <property type="project" value="TreeGrafter"/>
</dbReference>
<keyword evidence="1" id="KW-0479">Metal-binding</keyword>
<comment type="subunit">
    <text evidence="1">Homodimer.</text>
</comment>
<dbReference type="Proteomes" id="UP000799439">
    <property type="component" value="Unassembled WGS sequence"/>
</dbReference>
<sequence>MWRCLASPRRAICRGALQPWLEPAFPRRRGLLTLAIETSCDDTSVALLERRDHKSGPVTAKLHFHDKITANNEAYGGIHPIVALESHQASLGLLVQRALLQLPRFSDGDRIPASTDILWGSDDGQLRKKPDFISVTRGPGMRSNLSVGLGIAKGLALAWNIPLVGVHHMQAHALTPRLMTALAAKPSTLNPDFPFLSLLASGGHTILISSNSLVEHRVLASTGDIAIGEYLDKSARLIVPADLLTSPYGKALEAVAFPNGEASYNYSPPKNRGQELERRESKWGWILGPPLGESRGGRSVRRMEYSFSGLLTAVQRATGAVSPTGVTPVPKALNDEERQVLAKEAQRVAFEHLCGRLILHLKDLPPAEREQVSTVVVSGGVAANQFLRHVFRSMLDVQGFDKVDLIFPPVQFCTDNAAMIAWAGCEMYAAGWRSDLTIGPIRKWSLDPEAEDGGILGVSGNQKV</sequence>
<reference evidence="3" key="1">
    <citation type="journal article" date="2020" name="Stud. Mycol.">
        <title>101 Dothideomycetes genomes: a test case for predicting lifestyles and emergence of pathogens.</title>
        <authorList>
            <person name="Haridas S."/>
            <person name="Albert R."/>
            <person name="Binder M."/>
            <person name="Bloem J."/>
            <person name="Labutti K."/>
            <person name="Salamov A."/>
            <person name="Andreopoulos B."/>
            <person name="Baker S."/>
            <person name="Barry K."/>
            <person name="Bills G."/>
            <person name="Bluhm B."/>
            <person name="Cannon C."/>
            <person name="Castanera R."/>
            <person name="Culley D."/>
            <person name="Daum C."/>
            <person name="Ezra D."/>
            <person name="Gonzalez J."/>
            <person name="Henrissat B."/>
            <person name="Kuo A."/>
            <person name="Liang C."/>
            <person name="Lipzen A."/>
            <person name="Lutzoni F."/>
            <person name="Magnuson J."/>
            <person name="Mondo S."/>
            <person name="Nolan M."/>
            <person name="Ohm R."/>
            <person name="Pangilinan J."/>
            <person name="Park H.-J."/>
            <person name="Ramirez L."/>
            <person name="Alfaro M."/>
            <person name="Sun H."/>
            <person name="Tritt A."/>
            <person name="Yoshinaga Y."/>
            <person name="Zwiers L.-H."/>
            <person name="Turgeon B."/>
            <person name="Goodwin S."/>
            <person name="Spatafora J."/>
            <person name="Crous P."/>
            <person name="Grigoriev I."/>
        </authorList>
    </citation>
    <scope>NUCLEOTIDE SEQUENCE</scope>
    <source>
        <strain evidence="3">CBS 260.36</strain>
    </source>
</reference>
<comment type="catalytic activity">
    <reaction evidence="1">
        <text>L-threonylcarbamoyladenylate + adenosine(37) in tRNA = N(6)-L-threonylcarbamoyladenosine(37) in tRNA + AMP + H(+)</text>
        <dbReference type="Rhea" id="RHEA:37059"/>
        <dbReference type="Rhea" id="RHEA-COMP:10162"/>
        <dbReference type="Rhea" id="RHEA-COMP:10163"/>
        <dbReference type="ChEBI" id="CHEBI:15378"/>
        <dbReference type="ChEBI" id="CHEBI:73682"/>
        <dbReference type="ChEBI" id="CHEBI:74411"/>
        <dbReference type="ChEBI" id="CHEBI:74418"/>
        <dbReference type="ChEBI" id="CHEBI:456215"/>
        <dbReference type="EC" id="2.3.1.234"/>
    </reaction>
</comment>
<dbReference type="GO" id="GO:0061711">
    <property type="term" value="F:tRNA N(6)-L-threonylcarbamoyladenine synthase activity"/>
    <property type="evidence" value="ECO:0007669"/>
    <property type="project" value="UniProtKB-EC"/>
</dbReference>
<name>A0A9P4J5T8_9PEZI</name>
<dbReference type="PROSITE" id="PS01016">
    <property type="entry name" value="GLYCOPROTEASE"/>
    <property type="match status" value="1"/>
</dbReference>
<accession>A0A9P4J5T8</accession>
<dbReference type="GO" id="GO:0005739">
    <property type="term" value="C:mitochondrion"/>
    <property type="evidence" value="ECO:0007669"/>
    <property type="project" value="UniProtKB-SubCell"/>
</dbReference>
<dbReference type="GO" id="GO:0046872">
    <property type="term" value="F:metal ion binding"/>
    <property type="evidence" value="ECO:0007669"/>
    <property type="project" value="UniProtKB-KW"/>
</dbReference>
<dbReference type="PANTHER" id="PTHR11735:SF6">
    <property type="entry name" value="TRNA N6-ADENOSINE THREONYLCARBAMOYLTRANSFERASE, MITOCHONDRIAL"/>
    <property type="match status" value="1"/>
</dbReference>
<dbReference type="OrthoDB" id="10259622at2759"/>
<keyword evidence="1" id="KW-0808">Transferase</keyword>
<evidence type="ECO:0000256" key="1">
    <source>
        <dbReference type="HAMAP-Rule" id="MF_03179"/>
    </source>
</evidence>
<keyword evidence="1" id="KW-0496">Mitochondrion</keyword>
<gene>
    <name evidence="3" type="ORF">K461DRAFT_275004</name>
</gene>
<dbReference type="InterPro" id="IPR017860">
    <property type="entry name" value="Peptidase_M22_CS"/>
</dbReference>
<dbReference type="PANTHER" id="PTHR11735">
    <property type="entry name" value="TRNA N6-ADENOSINE THREONYLCARBAMOYLTRANSFERASE"/>
    <property type="match status" value="1"/>
</dbReference>
<keyword evidence="1" id="KW-0012">Acyltransferase</keyword>
<comment type="function">
    <text evidence="1">Required for the formation of a threonylcarbamoyl group on adenosine at position 37 (t(6)A37) in mitochondrial tRNAs that read codons beginning with adenine. Probably involved in the transfer of the threonylcarbamoyl moiety of threonylcarbamoyl-AMP (TC-AMP) to the N6 group of A37. Involved in mitochondrial genome maintenance.</text>
</comment>
<feature type="domain" description="Gcp-like" evidence="2">
    <location>
        <begin position="129"/>
        <end position="422"/>
    </location>
</feature>
<evidence type="ECO:0000259" key="2">
    <source>
        <dbReference type="Pfam" id="PF00814"/>
    </source>
</evidence>
<comment type="cofactor">
    <cofactor evidence="1">
        <name>a divalent metal cation</name>
        <dbReference type="ChEBI" id="CHEBI:60240"/>
    </cofactor>
    <text evidence="1">Binds 1 divalent metal cation per subunit.</text>
</comment>
<organism evidence="3 4">
    <name type="scientific">Myriangium duriaei CBS 260.36</name>
    <dbReference type="NCBI Taxonomy" id="1168546"/>
    <lineage>
        <taxon>Eukaryota</taxon>
        <taxon>Fungi</taxon>
        <taxon>Dikarya</taxon>
        <taxon>Ascomycota</taxon>
        <taxon>Pezizomycotina</taxon>
        <taxon>Dothideomycetes</taxon>
        <taxon>Dothideomycetidae</taxon>
        <taxon>Myriangiales</taxon>
        <taxon>Myriangiaceae</taxon>
        <taxon>Myriangium</taxon>
    </lineage>
</organism>
<dbReference type="AlphaFoldDB" id="A0A9P4J5T8"/>
<dbReference type="InterPro" id="IPR000905">
    <property type="entry name" value="Gcp-like_dom"/>
</dbReference>
<dbReference type="Gene3D" id="3.30.420.40">
    <property type="match status" value="2"/>
</dbReference>
<dbReference type="EMBL" id="ML996082">
    <property type="protein sequence ID" value="KAF2155947.1"/>
    <property type="molecule type" value="Genomic_DNA"/>
</dbReference>
<dbReference type="HAMAP" id="MF_01445">
    <property type="entry name" value="TsaD"/>
    <property type="match status" value="1"/>
</dbReference>
<dbReference type="SMR" id="A0A9P4J5T8"/>
<dbReference type="Pfam" id="PF00814">
    <property type="entry name" value="TsaD"/>
    <property type="match status" value="1"/>
</dbReference>
<proteinExistence type="inferred from homology"/>
<comment type="similarity">
    <text evidence="1">Belongs to the KAE1 / TsaD family.</text>
</comment>
<evidence type="ECO:0000313" key="3">
    <source>
        <dbReference type="EMBL" id="KAF2155947.1"/>
    </source>
</evidence>
<keyword evidence="4" id="KW-1185">Reference proteome</keyword>
<comment type="subcellular location">
    <subcellularLocation>
        <location evidence="1">Mitochondrion</location>
    </subcellularLocation>
</comment>
<dbReference type="InterPro" id="IPR022450">
    <property type="entry name" value="TsaD"/>
</dbReference>
<keyword evidence="1" id="KW-0819">tRNA processing</keyword>
<dbReference type="SUPFAM" id="SSF53067">
    <property type="entry name" value="Actin-like ATPase domain"/>
    <property type="match status" value="2"/>
</dbReference>
<evidence type="ECO:0000313" key="4">
    <source>
        <dbReference type="Proteomes" id="UP000799439"/>
    </source>
</evidence>
<protein>
    <submittedName>
        <fullName evidence="3">Peptidase M22, glycoprotease</fullName>
    </submittedName>
</protein>
<dbReference type="InterPro" id="IPR043129">
    <property type="entry name" value="ATPase_NBD"/>
</dbReference>